<dbReference type="GO" id="GO:0006313">
    <property type="term" value="P:DNA transposition"/>
    <property type="evidence" value="ECO:0007669"/>
    <property type="project" value="InterPro"/>
</dbReference>
<evidence type="ECO:0000259" key="1">
    <source>
        <dbReference type="Pfam" id="PF01548"/>
    </source>
</evidence>
<feature type="domain" description="Transposase IS110-like N-terminal" evidence="1">
    <location>
        <begin position="13"/>
        <end position="169"/>
    </location>
</feature>
<accession>A0A369XKD7</accession>
<reference evidence="3 4" key="1">
    <citation type="submission" date="2018-05" db="EMBL/GenBank/DDBJ databases">
        <title>Integrated omic analyses show evidence that a Ca. Accumulibacter phosphatis strain performs denitrification under micro-aerobic conditions.</title>
        <authorList>
            <person name="Camejo P.Y."/>
            <person name="Katherine M.D."/>
            <person name="Daniel N.R."/>
        </authorList>
    </citation>
    <scope>NUCLEOTIDE SEQUENCE [LARGE SCALE GENOMIC DNA]</scope>
    <source>
        <strain evidence="3">UW-LDO-IC</strain>
    </source>
</reference>
<name>A0A369XKD7_9PROT</name>
<sequence>MTPEPNPEFAAFIGIDWADAKHDICLQAAGSRQREFAVLSHRPDAIDEWAAALRQRFHGQAVAVCLEIARGPLVYALQKHDFFVLFPVNPATLAKYRQAFQPSHAKADPADAQIALEILLCHRDKLKALQPQSVGIRTLERLLEERREFVDEQTRITNRLTSALKEYFPLANAWFDEKASALFCDFLSHWPSLKQLQRARRTTLLTFFREHHCYQPRLIEERLAALQRAAPLTDDAAVIKPKALMVEGLVDQLRVTLKAIARFDAEIEAVAPTLPDYALFQALPGAGPNLAPRLLVAFGERRERFASAADVQMFVGVAPVTESSGKQHWVHWRLQCPTFLRQTFVEWAAQTITRSFWAGAYYRQQRAKGCAHQTAVRALAFKWIRILFRCWQLRTPYDESAYLNALQRRGSPLLASLALPSPATH</sequence>
<evidence type="ECO:0000313" key="4">
    <source>
        <dbReference type="Proteomes" id="UP000253831"/>
    </source>
</evidence>
<comment type="caution">
    <text evidence="3">The sequence shown here is derived from an EMBL/GenBank/DDBJ whole genome shotgun (WGS) entry which is preliminary data.</text>
</comment>
<dbReference type="Pfam" id="PF02371">
    <property type="entry name" value="Transposase_20"/>
    <property type="match status" value="1"/>
</dbReference>
<dbReference type="GO" id="GO:0003677">
    <property type="term" value="F:DNA binding"/>
    <property type="evidence" value="ECO:0007669"/>
    <property type="project" value="InterPro"/>
</dbReference>
<dbReference type="Proteomes" id="UP000253831">
    <property type="component" value="Unassembled WGS sequence"/>
</dbReference>
<dbReference type="NCBIfam" id="NF033542">
    <property type="entry name" value="transpos_IS110"/>
    <property type="match status" value="1"/>
</dbReference>
<dbReference type="EMBL" id="QPGA01000032">
    <property type="protein sequence ID" value="RDE49810.1"/>
    <property type="molecule type" value="Genomic_DNA"/>
</dbReference>
<proteinExistence type="predicted"/>
<dbReference type="AlphaFoldDB" id="A0A369XKD7"/>
<dbReference type="PANTHER" id="PTHR33055">
    <property type="entry name" value="TRANSPOSASE FOR INSERTION SEQUENCE ELEMENT IS1111A"/>
    <property type="match status" value="1"/>
</dbReference>
<gene>
    <name evidence="3" type="ORF">DVS81_14775</name>
</gene>
<dbReference type="InterPro" id="IPR003346">
    <property type="entry name" value="Transposase_20"/>
</dbReference>
<organism evidence="3 4">
    <name type="scientific">Candidatus Accumulibacter meliphilus</name>
    <dbReference type="NCBI Taxonomy" id="2211374"/>
    <lineage>
        <taxon>Bacteria</taxon>
        <taxon>Pseudomonadati</taxon>
        <taxon>Pseudomonadota</taxon>
        <taxon>Betaproteobacteria</taxon>
        <taxon>Candidatus Accumulibacter</taxon>
    </lineage>
</organism>
<dbReference type="InterPro" id="IPR002525">
    <property type="entry name" value="Transp_IS110-like_N"/>
</dbReference>
<dbReference type="InterPro" id="IPR047650">
    <property type="entry name" value="Transpos_IS110"/>
</dbReference>
<evidence type="ECO:0000259" key="2">
    <source>
        <dbReference type="Pfam" id="PF02371"/>
    </source>
</evidence>
<evidence type="ECO:0000313" key="3">
    <source>
        <dbReference type="EMBL" id="RDE49810.1"/>
    </source>
</evidence>
<feature type="domain" description="Transposase IS116/IS110/IS902 C-terminal" evidence="2">
    <location>
        <begin position="278"/>
        <end position="362"/>
    </location>
</feature>
<protein>
    <submittedName>
        <fullName evidence="3">IS110 family transposase</fullName>
    </submittedName>
</protein>
<dbReference type="PANTHER" id="PTHR33055:SF3">
    <property type="entry name" value="PUTATIVE TRANSPOSASE FOR IS117-RELATED"/>
    <property type="match status" value="1"/>
</dbReference>
<dbReference type="GO" id="GO:0004803">
    <property type="term" value="F:transposase activity"/>
    <property type="evidence" value="ECO:0007669"/>
    <property type="project" value="InterPro"/>
</dbReference>
<dbReference type="Pfam" id="PF01548">
    <property type="entry name" value="DEDD_Tnp_IS110"/>
    <property type="match status" value="1"/>
</dbReference>